<reference evidence="3" key="2">
    <citation type="submission" date="2023-06" db="EMBL/GenBank/DDBJ databases">
        <authorList>
            <consortium name="Lawrence Berkeley National Laboratory"/>
            <person name="Haridas S."/>
            <person name="Hensen N."/>
            <person name="Bonometti L."/>
            <person name="Westerberg I."/>
            <person name="Brannstrom I.O."/>
            <person name="Guillou S."/>
            <person name="Cros-Aarteil S."/>
            <person name="Calhoun S."/>
            <person name="Kuo A."/>
            <person name="Mondo S."/>
            <person name="Pangilinan J."/>
            <person name="Riley R."/>
            <person name="Labutti K."/>
            <person name="Andreopoulos B."/>
            <person name="Lipzen A."/>
            <person name="Chen C."/>
            <person name="Yanf M."/>
            <person name="Daum C."/>
            <person name="Ng V."/>
            <person name="Clum A."/>
            <person name="Steindorff A."/>
            <person name="Ohm R."/>
            <person name="Martin F."/>
            <person name="Silar P."/>
            <person name="Natvig D."/>
            <person name="Lalanne C."/>
            <person name="Gautier V."/>
            <person name="Ament-Velasquez S.L."/>
            <person name="Kruys A."/>
            <person name="Hutchinson M.I."/>
            <person name="Powell A.J."/>
            <person name="Barry K."/>
            <person name="Miller A.N."/>
            <person name="Grigoriev I.V."/>
            <person name="Debuchy R."/>
            <person name="Gladieux P."/>
            <person name="Thoren M.H."/>
            <person name="Johannesson H."/>
        </authorList>
    </citation>
    <scope>NUCLEOTIDE SEQUENCE</scope>
    <source>
        <strain evidence="3">CBS 118394</strain>
    </source>
</reference>
<dbReference type="Proteomes" id="UP001283341">
    <property type="component" value="Unassembled WGS sequence"/>
</dbReference>
<keyword evidence="2" id="KW-0812">Transmembrane</keyword>
<keyword evidence="2" id="KW-1133">Transmembrane helix</keyword>
<gene>
    <name evidence="3" type="ORF">B0H66DRAFT_596762</name>
</gene>
<dbReference type="EMBL" id="JAUEDM010000001">
    <property type="protein sequence ID" value="KAK3329164.1"/>
    <property type="molecule type" value="Genomic_DNA"/>
</dbReference>
<feature type="transmembrane region" description="Helical" evidence="2">
    <location>
        <begin position="299"/>
        <end position="321"/>
    </location>
</feature>
<proteinExistence type="predicted"/>
<dbReference type="AlphaFoldDB" id="A0AAE0MFJ3"/>
<feature type="compositionally biased region" description="Low complexity" evidence="1">
    <location>
        <begin position="266"/>
        <end position="281"/>
    </location>
</feature>
<accession>A0AAE0MFJ3</accession>
<evidence type="ECO:0000256" key="1">
    <source>
        <dbReference type="SAM" id="MobiDB-lite"/>
    </source>
</evidence>
<name>A0AAE0MFJ3_9PEZI</name>
<comment type="caution">
    <text evidence="3">The sequence shown here is derived from an EMBL/GenBank/DDBJ whole genome shotgun (WGS) entry which is preliminary data.</text>
</comment>
<protein>
    <submittedName>
        <fullName evidence="3">Uncharacterized protein</fullName>
    </submittedName>
</protein>
<keyword evidence="2" id="KW-0472">Membrane</keyword>
<keyword evidence="4" id="KW-1185">Reference proteome</keyword>
<feature type="region of interest" description="Disordered" evidence="1">
    <location>
        <begin position="246"/>
        <end position="291"/>
    </location>
</feature>
<sequence length="419" mass="42400">MAATALVGQAPINLGPFTTTFTPPPACTVAVGAVDSGLLGLGGLLGGSFNNVAHLGQACSRGRPIDASSCWPPMSKGVETGSTILGFYSPGVQCPIGYATACSATGGSKGESGWPVQFKLLDGETAIGCCPSGYGCANINGQTCTSVATTAVPTMTCDGSSFETAAPAKDAITAFNLFAPMIQINFQASDKSKDDNTPSETGTAAVVATTTGTAPDKTAATDTTNDPISMSGTQTIDTAVVATTEGGGDPLVTDGPLSEPDNTPIASATGAAADGTATSSTEQKDAPAKNMGMPTSTKVGLGVAGGAIAAVAAIFAVFYIWRRRRSRHEEEELDRLYGMKHHGGSSDFSSHGDDSIPGWYRGPRPLTPVTPVAKLEPYRGVVGGDGGGSRNMGDLLGGNGATELPVAPISPYYRAYRPS</sequence>
<evidence type="ECO:0000313" key="3">
    <source>
        <dbReference type="EMBL" id="KAK3329164.1"/>
    </source>
</evidence>
<reference evidence="3" key="1">
    <citation type="journal article" date="2023" name="Mol. Phylogenet. Evol.">
        <title>Genome-scale phylogeny and comparative genomics of the fungal order Sordariales.</title>
        <authorList>
            <person name="Hensen N."/>
            <person name="Bonometti L."/>
            <person name="Westerberg I."/>
            <person name="Brannstrom I.O."/>
            <person name="Guillou S."/>
            <person name="Cros-Aarteil S."/>
            <person name="Calhoun S."/>
            <person name="Haridas S."/>
            <person name="Kuo A."/>
            <person name="Mondo S."/>
            <person name="Pangilinan J."/>
            <person name="Riley R."/>
            <person name="LaButti K."/>
            <person name="Andreopoulos B."/>
            <person name="Lipzen A."/>
            <person name="Chen C."/>
            <person name="Yan M."/>
            <person name="Daum C."/>
            <person name="Ng V."/>
            <person name="Clum A."/>
            <person name="Steindorff A."/>
            <person name="Ohm R.A."/>
            <person name="Martin F."/>
            <person name="Silar P."/>
            <person name="Natvig D.O."/>
            <person name="Lalanne C."/>
            <person name="Gautier V."/>
            <person name="Ament-Velasquez S.L."/>
            <person name="Kruys A."/>
            <person name="Hutchinson M.I."/>
            <person name="Powell A.J."/>
            <person name="Barry K."/>
            <person name="Miller A.N."/>
            <person name="Grigoriev I.V."/>
            <person name="Debuchy R."/>
            <person name="Gladieux P."/>
            <person name="Hiltunen Thoren M."/>
            <person name="Johannesson H."/>
        </authorList>
    </citation>
    <scope>NUCLEOTIDE SEQUENCE</scope>
    <source>
        <strain evidence="3">CBS 118394</strain>
    </source>
</reference>
<evidence type="ECO:0000256" key="2">
    <source>
        <dbReference type="SAM" id="Phobius"/>
    </source>
</evidence>
<organism evidence="3 4">
    <name type="scientific">Apodospora peruviana</name>
    <dbReference type="NCBI Taxonomy" id="516989"/>
    <lineage>
        <taxon>Eukaryota</taxon>
        <taxon>Fungi</taxon>
        <taxon>Dikarya</taxon>
        <taxon>Ascomycota</taxon>
        <taxon>Pezizomycotina</taxon>
        <taxon>Sordariomycetes</taxon>
        <taxon>Sordariomycetidae</taxon>
        <taxon>Sordariales</taxon>
        <taxon>Lasiosphaeriaceae</taxon>
        <taxon>Apodospora</taxon>
    </lineage>
</organism>
<evidence type="ECO:0000313" key="4">
    <source>
        <dbReference type="Proteomes" id="UP001283341"/>
    </source>
</evidence>
<feature type="region of interest" description="Disordered" evidence="1">
    <location>
        <begin position="208"/>
        <end position="231"/>
    </location>
</feature>
<feature type="compositionally biased region" description="Low complexity" evidence="1">
    <location>
        <begin position="208"/>
        <end position="226"/>
    </location>
</feature>